<dbReference type="EMBL" id="LSFL01000031">
    <property type="protein sequence ID" value="OBY65152.1"/>
    <property type="molecule type" value="Genomic_DNA"/>
</dbReference>
<gene>
    <name evidence="2" type="ORF">LPB301_08565</name>
</gene>
<dbReference type="SUPFAM" id="SSF49464">
    <property type="entry name" value="Carboxypeptidase regulatory domain-like"/>
    <property type="match status" value="1"/>
</dbReference>
<dbReference type="InterPro" id="IPR008969">
    <property type="entry name" value="CarboxyPept-like_regulatory"/>
</dbReference>
<comment type="caution">
    <text evidence="2">The sequence shown here is derived from an EMBL/GenBank/DDBJ whole genome shotgun (WGS) entry which is preliminary data.</text>
</comment>
<dbReference type="Pfam" id="PF13715">
    <property type="entry name" value="CarbopepD_reg_2"/>
    <property type="match status" value="1"/>
</dbReference>
<organism evidence="2 3">
    <name type="scientific">Polaribacter reichenbachii</name>
    <dbReference type="NCBI Taxonomy" id="996801"/>
    <lineage>
        <taxon>Bacteria</taxon>
        <taxon>Pseudomonadati</taxon>
        <taxon>Bacteroidota</taxon>
        <taxon>Flavobacteriia</taxon>
        <taxon>Flavobacteriales</taxon>
        <taxon>Flavobacteriaceae</taxon>
    </lineage>
</organism>
<evidence type="ECO:0008006" key="4">
    <source>
        <dbReference type="Google" id="ProtNLM"/>
    </source>
</evidence>
<reference evidence="3" key="1">
    <citation type="submission" date="2016-02" db="EMBL/GenBank/DDBJ databases">
        <title>Paenibacillus sp. LPB0068, isolated from Crassostrea gigas.</title>
        <authorList>
            <person name="Shin S.-K."/>
            <person name="Yi H."/>
        </authorList>
    </citation>
    <scope>NUCLEOTIDE SEQUENCE [LARGE SCALE GENOMIC DNA]</scope>
    <source>
        <strain evidence="3">KCTC 23969</strain>
    </source>
</reference>
<dbReference type="STRING" id="996801.BW723_13215"/>
<keyword evidence="1" id="KW-0732">Signal</keyword>
<dbReference type="KEGG" id="prn:BW723_13215"/>
<evidence type="ECO:0000313" key="3">
    <source>
        <dbReference type="Proteomes" id="UP000092612"/>
    </source>
</evidence>
<dbReference type="OrthoDB" id="1433475at2"/>
<evidence type="ECO:0000256" key="1">
    <source>
        <dbReference type="SAM" id="SignalP"/>
    </source>
</evidence>
<name>A0A1B8TZZ4_9FLAO</name>
<protein>
    <recommendedName>
        <fullName evidence="4">Carboxypeptidase-like regulatory domain-containing protein</fullName>
    </recommendedName>
</protein>
<dbReference type="Proteomes" id="UP000092612">
    <property type="component" value="Unassembled WGS sequence"/>
</dbReference>
<keyword evidence="3" id="KW-1185">Reference proteome</keyword>
<proteinExistence type="predicted"/>
<sequence length="500" mass="58133">MIKKLLFITLLISVTFNFNAQVIKGKISNQISSKPIFGAAILTNLNTGTQTNKLGEYEIDIKNIKTITFSCLGYISKTISVSDLKKKKFKVFLIENINQLDEIQLNLSTINLDSLLIKTENSMQKNSISGPIKSQFYTREFSEINFKNLELELEKSTLLNKKSRKLAEKELTDYATKLKESYPKVITEYVGVLKSQKKYSEKWKRDFNYTKIDTVQGITLLNNNKNITIETAQKDLQNIVLKHLDTNKTYKISSGLFKIEDSLSLKEIIKETDSLATDNSYIVNNASYYYNDAIRNSVFFKIDNKNNFLSKKYYKHILGKNEFLGDKLYYTVNFEPRKSKSKFSGKIVIDPKDYTIAKVSYSYAEGKKGQSLNLKWLLGIKASEDLNKVDIYYEKNKNNKVYTAYYKETLGNYAYVHRPIKFKENSKQKEKVKFDLKIEVNVLTTKEVLISSSYVIEEFTVKPKKKNEPLKRATYISLDDYEKSDWKNRQLVNLYLKKWK</sequence>
<feature type="chain" id="PRO_5008615811" description="Carboxypeptidase-like regulatory domain-containing protein" evidence="1">
    <location>
        <begin position="21"/>
        <end position="500"/>
    </location>
</feature>
<dbReference type="RefSeq" id="WP_068360163.1">
    <property type="nucleotide sequence ID" value="NZ_CP019337.1"/>
</dbReference>
<accession>A0A1B8TZZ4</accession>
<evidence type="ECO:0000313" key="2">
    <source>
        <dbReference type="EMBL" id="OBY65152.1"/>
    </source>
</evidence>
<feature type="signal peptide" evidence="1">
    <location>
        <begin position="1"/>
        <end position="20"/>
    </location>
</feature>
<dbReference type="AlphaFoldDB" id="A0A1B8TZZ4"/>